<evidence type="ECO:0000313" key="2">
    <source>
        <dbReference type="Proteomes" id="UP000688137"/>
    </source>
</evidence>
<proteinExistence type="predicted"/>
<keyword evidence="2" id="KW-1185">Reference proteome</keyword>
<gene>
    <name evidence="1" type="ORF">PPRIM_AZ9-3.1.T1620003</name>
</gene>
<dbReference type="EMBL" id="CAJJDM010000169">
    <property type="protein sequence ID" value="CAD8114891.1"/>
    <property type="molecule type" value="Genomic_DNA"/>
</dbReference>
<comment type="caution">
    <text evidence="1">The sequence shown here is derived from an EMBL/GenBank/DDBJ whole genome shotgun (WGS) entry which is preliminary data.</text>
</comment>
<reference evidence="1" key="1">
    <citation type="submission" date="2021-01" db="EMBL/GenBank/DDBJ databases">
        <authorList>
            <consortium name="Genoscope - CEA"/>
            <person name="William W."/>
        </authorList>
    </citation>
    <scope>NUCLEOTIDE SEQUENCE</scope>
</reference>
<dbReference type="Proteomes" id="UP000688137">
    <property type="component" value="Unassembled WGS sequence"/>
</dbReference>
<accession>A0A8S1QIN0</accession>
<sequence>MRRSAVIYQIREECTQPNQFPAASGSCSTLILLITHNVQILKQMASSVFSKNLTQLGEYQVSKINSNTQCYNFFENCTTQGASCITISTSSSSKTQSVCLATSTHKDGVGRSAWNAVTNNAEIEFAVIKMAQLFLNVTLSFLDVKQMDQVVLLKPHELNSPINNSVKSNAGPCLWVNGQCYHYDICKR</sequence>
<protein>
    <submittedName>
        <fullName evidence="1">Uncharacterized protein</fullName>
    </submittedName>
</protein>
<dbReference type="AlphaFoldDB" id="A0A8S1QIN0"/>
<name>A0A8S1QIN0_PARPR</name>
<dbReference type="PROSITE" id="PS51257">
    <property type="entry name" value="PROKAR_LIPOPROTEIN"/>
    <property type="match status" value="1"/>
</dbReference>
<evidence type="ECO:0000313" key="1">
    <source>
        <dbReference type="EMBL" id="CAD8114891.1"/>
    </source>
</evidence>
<organism evidence="1 2">
    <name type="scientific">Paramecium primaurelia</name>
    <dbReference type="NCBI Taxonomy" id="5886"/>
    <lineage>
        <taxon>Eukaryota</taxon>
        <taxon>Sar</taxon>
        <taxon>Alveolata</taxon>
        <taxon>Ciliophora</taxon>
        <taxon>Intramacronucleata</taxon>
        <taxon>Oligohymenophorea</taxon>
        <taxon>Peniculida</taxon>
        <taxon>Parameciidae</taxon>
        <taxon>Paramecium</taxon>
    </lineage>
</organism>